<keyword evidence="22" id="KW-1185">Reference proteome</keyword>
<dbReference type="InterPro" id="IPR042617">
    <property type="entry name" value="CTC1-like"/>
</dbReference>
<evidence type="ECO:0000256" key="14">
    <source>
        <dbReference type="ARBA" id="ARBA00023125"/>
    </source>
</evidence>
<keyword evidence="14" id="KW-0238">DNA-binding</keyword>
<feature type="binding site" evidence="18">
    <location>
        <position position="1218"/>
    </location>
    <ligand>
        <name>ATP</name>
        <dbReference type="ChEBI" id="CHEBI:30616"/>
    </ligand>
</feature>
<evidence type="ECO:0000256" key="1">
    <source>
        <dbReference type="ARBA" id="ARBA00004123"/>
    </source>
</evidence>
<proteinExistence type="inferred from homology"/>
<dbReference type="InterPro" id="IPR017441">
    <property type="entry name" value="Protein_kinase_ATP_BS"/>
</dbReference>
<feature type="region of interest" description="Disordered" evidence="19">
    <location>
        <begin position="561"/>
        <end position="580"/>
    </location>
</feature>
<dbReference type="GO" id="GO:0004674">
    <property type="term" value="F:protein serine/threonine kinase activity"/>
    <property type="evidence" value="ECO:0007669"/>
    <property type="project" value="UniProtKB-KW"/>
</dbReference>
<dbReference type="InterPro" id="IPR008271">
    <property type="entry name" value="Ser/Thr_kinase_AS"/>
</dbReference>
<dbReference type="GO" id="GO:0005819">
    <property type="term" value="C:spindle"/>
    <property type="evidence" value="ECO:0007669"/>
    <property type="project" value="UniProtKB-SubCell"/>
</dbReference>
<dbReference type="GO" id="GO:0042162">
    <property type="term" value="F:telomeric DNA binding"/>
    <property type="evidence" value="ECO:0007669"/>
    <property type="project" value="TreeGrafter"/>
</dbReference>
<dbReference type="GO" id="GO:0070938">
    <property type="term" value="C:contractile ring"/>
    <property type="evidence" value="ECO:0007669"/>
    <property type="project" value="UniProtKB-ARBA"/>
</dbReference>
<dbReference type="GO" id="GO:0003697">
    <property type="term" value="F:single-stranded DNA binding"/>
    <property type="evidence" value="ECO:0007669"/>
    <property type="project" value="InterPro"/>
</dbReference>
<keyword evidence="9" id="KW-0808">Transferase</keyword>
<evidence type="ECO:0000256" key="19">
    <source>
        <dbReference type="SAM" id="MobiDB-lite"/>
    </source>
</evidence>
<dbReference type="GO" id="GO:0010833">
    <property type="term" value="P:telomere maintenance via telomere lengthening"/>
    <property type="evidence" value="ECO:0007669"/>
    <property type="project" value="TreeGrafter"/>
</dbReference>
<dbReference type="Proteomes" id="UP000322234">
    <property type="component" value="Unassembled WGS sequence"/>
</dbReference>
<keyword evidence="13" id="KW-0779">Telomere</keyword>
<dbReference type="PROSITE" id="PS00107">
    <property type="entry name" value="PROTEIN_KINASE_ATP"/>
    <property type="match status" value="1"/>
</dbReference>
<comment type="catalytic activity">
    <reaction evidence="17">
        <text>L-seryl-[protein] + ATP = O-phospho-L-seryl-[protein] + ADP + H(+)</text>
        <dbReference type="Rhea" id="RHEA:17989"/>
        <dbReference type="Rhea" id="RHEA-COMP:9863"/>
        <dbReference type="Rhea" id="RHEA-COMP:11604"/>
        <dbReference type="ChEBI" id="CHEBI:15378"/>
        <dbReference type="ChEBI" id="CHEBI:29999"/>
        <dbReference type="ChEBI" id="CHEBI:30616"/>
        <dbReference type="ChEBI" id="CHEBI:83421"/>
        <dbReference type="ChEBI" id="CHEBI:456216"/>
        <dbReference type="EC" id="2.7.11.1"/>
    </reaction>
</comment>
<dbReference type="GO" id="GO:1990879">
    <property type="term" value="C:CST complex"/>
    <property type="evidence" value="ECO:0007669"/>
    <property type="project" value="TreeGrafter"/>
</dbReference>
<dbReference type="SMART" id="SM00220">
    <property type="entry name" value="S_TKc"/>
    <property type="match status" value="1"/>
</dbReference>
<evidence type="ECO:0000313" key="22">
    <source>
        <dbReference type="Proteomes" id="UP000322234"/>
    </source>
</evidence>
<keyword evidence="15" id="KW-0539">Nucleus</keyword>
<keyword evidence="12 18" id="KW-0067">ATP-binding</keyword>
<dbReference type="Pfam" id="PF00069">
    <property type="entry name" value="Pkinase"/>
    <property type="match status" value="1"/>
</dbReference>
<dbReference type="PANTHER" id="PTHR14865">
    <property type="entry name" value="CST COMPLEX SUBUNIT CTC1"/>
    <property type="match status" value="1"/>
</dbReference>
<evidence type="ECO:0000256" key="15">
    <source>
        <dbReference type="ARBA" id="ARBA00023242"/>
    </source>
</evidence>
<comment type="similarity">
    <text evidence="4">Belongs to the CTC1 family.</text>
</comment>
<evidence type="ECO:0000256" key="6">
    <source>
        <dbReference type="ARBA" id="ARBA00016175"/>
    </source>
</evidence>
<evidence type="ECO:0000256" key="10">
    <source>
        <dbReference type="ARBA" id="ARBA00022741"/>
    </source>
</evidence>
<name>A0A6B0RMY1_9CETA</name>
<evidence type="ECO:0000256" key="16">
    <source>
        <dbReference type="ARBA" id="ARBA00047899"/>
    </source>
</evidence>
<dbReference type="Gene3D" id="1.10.510.10">
    <property type="entry name" value="Transferase(Phosphotransferase) domain 1"/>
    <property type="match status" value="1"/>
</dbReference>
<dbReference type="Gene3D" id="3.30.200.20">
    <property type="entry name" value="Phosphorylase Kinase, domain 1"/>
    <property type="match status" value="1"/>
</dbReference>
<keyword evidence="11" id="KW-0418">Kinase</keyword>
<evidence type="ECO:0000256" key="17">
    <source>
        <dbReference type="ARBA" id="ARBA00048679"/>
    </source>
</evidence>
<feature type="region of interest" description="Disordered" evidence="19">
    <location>
        <begin position="627"/>
        <end position="647"/>
    </location>
</feature>
<dbReference type="EC" id="2.7.11.1" evidence="5"/>
<dbReference type="SUPFAM" id="SSF56112">
    <property type="entry name" value="Protein kinase-like (PK-like)"/>
    <property type="match status" value="1"/>
</dbReference>
<dbReference type="InterPro" id="IPR029156">
    <property type="entry name" value="CTC1"/>
</dbReference>
<gene>
    <name evidence="21" type="ORF">E5288_WYG000902</name>
</gene>
<evidence type="ECO:0000256" key="2">
    <source>
        <dbReference type="ARBA" id="ARBA00004186"/>
    </source>
</evidence>
<dbReference type="CDD" id="cd14117">
    <property type="entry name" value="STKc_Aurora-B_like"/>
    <property type="match status" value="1"/>
</dbReference>
<dbReference type="FunFam" id="3.30.200.20:FF:000042">
    <property type="entry name" value="Aurora kinase A"/>
    <property type="match status" value="1"/>
</dbReference>
<keyword evidence="10 18" id="KW-0547">Nucleotide-binding</keyword>
<dbReference type="PROSITE" id="PS50011">
    <property type="entry name" value="PROTEIN_KINASE_DOM"/>
    <property type="match status" value="1"/>
</dbReference>
<keyword evidence="8" id="KW-0723">Serine/threonine-protein kinase</keyword>
<feature type="domain" description="Protein kinase" evidence="20">
    <location>
        <begin position="1189"/>
        <end position="1439"/>
    </location>
</feature>
<evidence type="ECO:0000256" key="13">
    <source>
        <dbReference type="ARBA" id="ARBA00022895"/>
    </source>
</evidence>
<dbReference type="GO" id="GO:0005737">
    <property type="term" value="C:cytoplasm"/>
    <property type="evidence" value="ECO:0007669"/>
    <property type="project" value="UniProtKB-ARBA"/>
</dbReference>
<dbReference type="Pfam" id="PF15489">
    <property type="entry name" value="CTC1"/>
    <property type="match status" value="1"/>
</dbReference>
<comment type="caution">
    <text evidence="21">The sequence shown here is derived from an EMBL/GenBank/DDBJ whole genome shotgun (WGS) entry which is preliminary data.</text>
</comment>
<comment type="catalytic activity">
    <reaction evidence="16">
        <text>L-threonyl-[protein] + ATP = O-phospho-L-threonyl-[protein] + ADP + H(+)</text>
        <dbReference type="Rhea" id="RHEA:46608"/>
        <dbReference type="Rhea" id="RHEA-COMP:11060"/>
        <dbReference type="Rhea" id="RHEA-COMP:11605"/>
        <dbReference type="ChEBI" id="CHEBI:15378"/>
        <dbReference type="ChEBI" id="CHEBI:30013"/>
        <dbReference type="ChEBI" id="CHEBI:30616"/>
        <dbReference type="ChEBI" id="CHEBI:61977"/>
        <dbReference type="ChEBI" id="CHEBI:456216"/>
        <dbReference type="EC" id="2.7.11.1"/>
    </reaction>
</comment>
<dbReference type="InterPro" id="IPR000719">
    <property type="entry name" value="Prot_kinase_dom"/>
</dbReference>
<dbReference type="GO" id="GO:0005524">
    <property type="term" value="F:ATP binding"/>
    <property type="evidence" value="ECO:0007669"/>
    <property type="project" value="UniProtKB-UniRule"/>
</dbReference>
<evidence type="ECO:0000256" key="11">
    <source>
        <dbReference type="ARBA" id="ARBA00022777"/>
    </source>
</evidence>
<evidence type="ECO:0000256" key="8">
    <source>
        <dbReference type="ARBA" id="ARBA00022527"/>
    </source>
</evidence>
<dbReference type="FunFam" id="1.10.510.10:FF:000235">
    <property type="entry name" value="Serine/threonine-protein kinase ark1"/>
    <property type="match status" value="1"/>
</dbReference>
<dbReference type="EMBL" id="VBQZ03000055">
    <property type="protein sequence ID" value="MXQ89384.1"/>
    <property type="molecule type" value="Genomic_DNA"/>
</dbReference>
<keyword evidence="7" id="KW-0158">Chromosome</keyword>
<evidence type="ECO:0000313" key="21">
    <source>
        <dbReference type="EMBL" id="MXQ89384.1"/>
    </source>
</evidence>
<evidence type="ECO:0000256" key="5">
    <source>
        <dbReference type="ARBA" id="ARBA00012513"/>
    </source>
</evidence>
<protein>
    <recommendedName>
        <fullName evidence="6">CST complex subunit CTC1</fullName>
        <ecNumber evidence="5">2.7.11.1</ecNumber>
    </recommendedName>
</protein>
<comment type="subcellular location">
    <subcellularLocation>
        <location evidence="3">Chromosome</location>
        <location evidence="3">Telomere</location>
    </subcellularLocation>
    <subcellularLocation>
        <location evidence="2">Cytoplasm</location>
        <location evidence="2">Cytoskeleton</location>
        <location evidence="2">Spindle</location>
    </subcellularLocation>
    <subcellularLocation>
        <location evidence="1">Nucleus</location>
    </subcellularLocation>
</comment>
<dbReference type="PROSITE" id="PS00108">
    <property type="entry name" value="PROTEIN_KINASE_ST"/>
    <property type="match status" value="1"/>
</dbReference>
<dbReference type="GO" id="GO:0045740">
    <property type="term" value="P:positive regulation of DNA replication"/>
    <property type="evidence" value="ECO:0007669"/>
    <property type="project" value="TreeGrafter"/>
</dbReference>
<evidence type="ECO:0000256" key="18">
    <source>
        <dbReference type="PROSITE-ProRule" id="PRU10141"/>
    </source>
</evidence>
<evidence type="ECO:0000256" key="12">
    <source>
        <dbReference type="ARBA" id="ARBA00022840"/>
    </source>
</evidence>
<evidence type="ECO:0000256" key="4">
    <source>
        <dbReference type="ARBA" id="ARBA00006332"/>
    </source>
</evidence>
<dbReference type="InterPro" id="IPR011009">
    <property type="entry name" value="Kinase-like_dom_sf"/>
</dbReference>
<organism evidence="21 22">
    <name type="scientific">Bos mutus</name>
    <name type="common">wild yak</name>
    <dbReference type="NCBI Taxonomy" id="72004"/>
    <lineage>
        <taxon>Eukaryota</taxon>
        <taxon>Metazoa</taxon>
        <taxon>Chordata</taxon>
        <taxon>Craniata</taxon>
        <taxon>Vertebrata</taxon>
        <taxon>Euteleostomi</taxon>
        <taxon>Mammalia</taxon>
        <taxon>Eutheria</taxon>
        <taxon>Laurasiatheria</taxon>
        <taxon>Artiodactyla</taxon>
        <taxon>Ruminantia</taxon>
        <taxon>Pecora</taxon>
        <taxon>Bovidae</taxon>
        <taxon>Bovinae</taxon>
        <taxon>Bos</taxon>
    </lineage>
</organism>
<accession>A0A6B0RMY1</accession>
<reference evidence="21" key="1">
    <citation type="submission" date="2019-10" db="EMBL/GenBank/DDBJ databases">
        <title>The sequence and de novo assembly of the wild yak genome.</title>
        <authorList>
            <person name="Liu Y."/>
        </authorList>
    </citation>
    <scope>NUCLEOTIDE SEQUENCE [LARGE SCALE GENOMIC DNA]</scope>
    <source>
        <strain evidence="21">WY2019</strain>
    </source>
</reference>
<evidence type="ECO:0000256" key="9">
    <source>
        <dbReference type="ARBA" id="ARBA00022679"/>
    </source>
</evidence>
<evidence type="ECO:0000259" key="20">
    <source>
        <dbReference type="PROSITE" id="PS50011"/>
    </source>
</evidence>
<dbReference type="PANTHER" id="PTHR14865:SF2">
    <property type="entry name" value="CST COMPLEX SUBUNIT CTC1"/>
    <property type="match status" value="1"/>
</dbReference>
<evidence type="ECO:0000256" key="7">
    <source>
        <dbReference type="ARBA" id="ARBA00022454"/>
    </source>
</evidence>
<evidence type="ECO:0000256" key="3">
    <source>
        <dbReference type="ARBA" id="ARBA00004574"/>
    </source>
</evidence>
<sequence>MAGCRPGVPGSEQAWLEVAQAFIQETLCPPGKEPDVQLAQLVIDCVKTTWLSQGTSQGLTLPLSYRSKHRNVQPNLAGNLIRFSALVKSQKKAYFVLFLGGSSPAGTQVSVIVQVPAQLVWHRALCPGRAYVLTELRVSKLPGHRYRVWMTSTSSQLLPLKPECVRELELELTGVPLEADPQSLPRPSSPQDKKCPGPDCLVRDSILLSYTGMVTDTLNQPAGLYELDRKLELCLAYQQFRGLRRVVRPGVRLELQDVHLLQSVGGGTRRPILAPCLRGAVLLRGFSHQVPETQFSHQVPQASLYEQLVWEHQLGLPIYLWVTKALEDLACKLCPHVLRYHQFLKYSSPGDPSLGLQILAPILEVLIPPGCPGRNTHSEILEEPHHCPLQKYTQLQTPCFFPTLAFLKEEAKRRAWASFDPKTLLPLPEASHLPSWQLNQRLAWSWQCLLPSAFRPAPVLLGILVPSSRKGCLRLRDQSGSLSCLLLAQPLQPLTDPRLIGCLVRADRFQLVIERNVRSSFPSWKELSTTDFIQKKQARVYVQFLLADALILSVPRPVLHSATSSTPPRTEPSPPEGPHIEQSRLFLLSHKEALMKRNFSVPPSASSEVPQPTLSFHVLGSWLGGTQRKEGTGWGPPEPKEDENSDQKVNWGLGPLICPPEPQLSSEGLCSPCQVLLLFLGSSVRWFEFLHPGHVYRLVASGPPTLMLFEEGGSSCVSQHPLELAGCASCLTVQDEWTVELASSQDIPEVLGIRPTLPESSLTDLLSGNFADSLVSFSAEIVSHLWMKPGSSGAVRRCVKLTVALETADYKFPPHLDVYIEDPHLPPPLGLLPGARVYFHQLEKRVSRSHNVYCCFRSSTCVQVLHFPPDTTVSAPLPHIYLAELLQGDKAPFRATASCHVVSVFSLHLLWVCAHCTSICPQGRCPRQSPACPTQTSVSQASIRLLVEDGTAEAVVTCRNHQVAAVLGLCSSEWTSLLEFVRGPGKVALQFTGPGAQLESSAEVDEPLTLFLWTLCTSFSVLRPMVLSFELERKPSKIIPLGEPSNRGLEKASWRNGSASDSRSEGCVFKSRRGHSVIFGGISFSSQMPSDVMCKWEFKDSNGQRNCMGIHQMAQKENAYPWPYGRQTAQPGLNTLPQRVLRKEPVTPSALVLMSRSNAQPTAAPGQKVVENSSGTPNIPKRSFTIDDFEIGRPLGKGKFGNVYLAREKKSHFIVALKVLFKSQIEKEGVEHQLRREIEIQAHLQHPNILRLYNYFYDRRRIYLILEYAPRGELYKELQKSRTFDEQRTATIMEELADALTYCHAKKVIHRDIKPENLLLGLRGELKIADFGWSVHAPSLRRKTMCGTLDYLPPEMIEGRTHNEKVDLWCIGVLCYELLVGNPPFESASHNETYRRIVKVDLKFPPSVPLGAQDLIYKLLKHNPSERLPLAQVSAHPWVRTHSRRVLPPSAPQSVP</sequence>